<dbReference type="PANTHER" id="PTHR30561">
    <property type="entry name" value="SMR FAMILY PROTON-DEPENDENT DRUG EFFLUX TRANSPORTER SUGE"/>
    <property type="match status" value="1"/>
</dbReference>
<feature type="transmembrane region" description="Helical" evidence="8">
    <location>
        <begin position="54"/>
        <end position="74"/>
    </location>
</feature>
<evidence type="ECO:0000313" key="9">
    <source>
        <dbReference type="EMBL" id="KON84312.1"/>
    </source>
</evidence>
<dbReference type="AlphaFoldDB" id="A0A0D1VA10"/>
<evidence type="ECO:0000256" key="5">
    <source>
        <dbReference type="ARBA" id="ARBA00022989"/>
    </source>
</evidence>
<evidence type="ECO:0000256" key="2">
    <source>
        <dbReference type="ARBA" id="ARBA00022448"/>
    </source>
</evidence>
<evidence type="ECO:0000256" key="8">
    <source>
        <dbReference type="SAM" id="Phobius"/>
    </source>
</evidence>
<keyword evidence="3" id="KW-1003">Cell membrane</keyword>
<dbReference type="PANTHER" id="PTHR30561:SF0">
    <property type="entry name" value="GUANIDINIUM EXPORTER"/>
    <property type="match status" value="1"/>
</dbReference>
<dbReference type="EMBL" id="FNED01000008">
    <property type="protein sequence ID" value="SDI85294.1"/>
    <property type="molecule type" value="Genomic_DNA"/>
</dbReference>
<dbReference type="InterPro" id="IPR000390">
    <property type="entry name" value="Small_drug/metabolite_transptr"/>
</dbReference>
<evidence type="ECO:0000256" key="3">
    <source>
        <dbReference type="ARBA" id="ARBA00022475"/>
    </source>
</evidence>
<dbReference type="Gene3D" id="1.10.3730.20">
    <property type="match status" value="1"/>
</dbReference>
<dbReference type="GO" id="GO:0005886">
    <property type="term" value="C:plasma membrane"/>
    <property type="evidence" value="ECO:0007669"/>
    <property type="project" value="UniProtKB-SubCell"/>
</dbReference>
<evidence type="ECO:0000313" key="10">
    <source>
        <dbReference type="EMBL" id="SDI85294.1"/>
    </source>
</evidence>
<dbReference type="PATRIC" id="fig|47500.8.peg.6563"/>
<keyword evidence="4 7" id="KW-0812">Transmembrane</keyword>
<sequence length="112" mass="12285">MNWLLIGIAALLEIVWASSLKYADSLLDWFLVITLIAVSFLLLIRAYKTIPVAIAYAVFVGLGTVGTYLVGIFLGEPFSIYQIAFLLMILSGIAGMKLTTGTKKKNLQRGEQ</sequence>
<accession>A0A0D1VA10</accession>
<dbReference type="Pfam" id="PF00893">
    <property type="entry name" value="Multi_Drug_Res"/>
    <property type="match status" value="1"/>
</dbReference>
<keyword evidence="11" id="KW-1185">Reference proteome</keyword>
<dbReference type="SUPFAM" id="SSF103481">
    <property type="entry name" value="Multidrug resistance efflux transporter EmrE"/>
    <property type="match status" value="1"/>
</dbReference>
<dbReference type="RefSeq" id="WP_043065788.1">
    <property type="nucleotide sequence ID" value="NZ_BJOA01000103.1"/>
</dbReference>
<evidence type="ECO:0000256" key="4">
    <source>
        <dbReference type="ARBA" id="ARBA00022692"/>
    </source>
</evidence>
<keyword evidence="6 8" id="KW-0472">Membrane</keyword>
<comment type="subcellular location">
    <subcellularLocation>
        <location evidence="1 7">Cell membrane</location>
        <topology evidence="1 7">Multi-pass membrane protein</topology>
    </subcellularLocation>
</comment>
<reference evidence="9 11" key="1">
    <citation type="submission" date="2015-07" db="EMBL/GenBank/DDBJ databases">
        <title>Fjat-14205 dsm 2895.</title>
        <authorList>
            <person name="Liu B."/>
            <person name="Wang J."/>
            <person name="Zhu Y."/>
            <person name="Liu G."/>
            <person name="Chen Q."/>
            <person name="Chen Z."/>
            <person name="Lan J."/>
            <person name="Che J."/>
            <person name="Ge C."/>
            <person name="Shi H."/>
            <person name="Pan Z."/>
            <person name="Liu X."/>
        </authorList>
    </citation>
    <scope>NUCLEOTIDE SEQUENCE [LARGE SCALE GENOMIC DNA]</scope>
    <source>
        <strain evidence="9 11">DSM 2895</strain>
    </source>
</reference>
<dbReference type="GeneID" id="42309505"/>
<gene>
    <name evidence="9" type="ORF">AF333_30755</name>
    <name evidence="10" type="ORF">SAMN04487909_108170</name>
</gene>
<comment type="similarity">
    <text evidence="7">Belongs to the drug/metabolite transporter (DMT) superfamily. Small multidrug resistance (SMR) (TC 2.A.7.1) family.</text>
</comment>
<evidence type="ECO:0000313" key="11">
    <source>
        <dbReference type="Proteomes" id="UP000037269"/>
    </source>
</evidence>
<dbReference type="Proteomes" id="UP000182836">
    <property type="component" value="Unassembled WGS sequence"/>
</dbReference>
<dbReference type="EMBL" id="LGUG01000013">
    <property type="protein sequence ID" value="KON84312.1"/>
    <property type="molecule type" value="Genomic_DNA"/>
</dbReference>
<organism evidence="9 11">
    <name type="scientific">Aneurinibacillus migulanus</name>
    <name type="common">Bacillus migulanus</name>
    <dbReference type="NCBI Taxonomy" id="47500"/>
    <lineage>
        <taxon>Bacteria</taxon>
        <taxon>Bacillati</taxon>
        <taxon>Bacillota</taxon>
        <taxon>Bacilli</taxon>
        <taxon>Bacillales</taxon>
        <taxon>Paenibacillaceae</taxon>
        <taxon>Aneurinibacillus group</taxon>
        <taxon>Aneurinibacillus</taxon>
    </lineage>
</organism>
<name>A0A0D1VA10_ANEMI</name>
<proteinExistence type="inferred from homology"/>
<reference evidence="10 12" key="2">
    <citation type="submission" date="2016-10" db="EMBL/GenBank/DDBJ databases">
        <authorList>
            <person name="de Groot N.N."/>
        </authorList>
    </citation>
    <scope>NUCLEOTIDE SEQUENCE [LARGE SCALE GENOMIC DNA]</scope>
    <source>
        <strain evidence="10 12">DSM 2895</strain>
    </source>
</reference>
<evidence type="ECO:0000256" key="1">
    <source>
        <dbReference type="ARBA" id="ARBA00004651"/>
    </source>
</evidence>
<dbReference type="Proteomes" id="UP000037269">
    <property type="component" value="Unassembled WGS sequence"/>
</dbReference>
<keyword evidence="5 8" id="KW-1133">Transmembrane helix</keyword>
<keyword evidence="2" id="KW-0813">Transport</keyword>
<dbReference type="GO" id="GO:0022857">
    <property type="term" value="F:transmembrane transporter activity"/>
    <property type="evidence" value="ECO:0007669"/>
    <property type="project" value="InterPro"/>
</dbReference>
<evidence type="ECO:0000256" key="7">
    <source>
        <dbReference type="RuleBase" id="RU003942"/>
    </source>
</evidence>
<evidence type="ECO:0000256" key="6">
    <source>
        <dbReference type="ARBA" id="ARBA00023136"/>
    </source>
</evidence>
<evidence type="ECO:0000313" key="12">
    <source>
        <dbReference type="Proteomes" id="UP000182836"/>
    </source>
</evidence>
<feature type="transmembrane region" description="Helical" evidence="8">
    <location>
        <begin position="80"/>
        <end position="99"/>
    </location>
</feature>
<dbReference type="InterPro" id="IPR037185">
    <property type="entry name" value="EmrE-like"/>
</dbReference>
<dbReference type="OrthoDB" id="21828at2"/>
<protein>
    <submittedName>
        <fullName evidence="9">Membrane protein</fullName>
    </submittedName>
    <submittedName>
        <fullName evidence="10">Paired small multidrug resistance pump</fullName>
    </submittedName>
</protein>
<dbReference type="InterPro" id="IPR045324">
    <property type="entry name" value="Small_multidrug_res"/>
</dbReference>
<dbReference type="STRING" id="47500.AF333_30755"/>
<feature type="transmembrane region" description="Helical" evidence="8">
    <location>
        <begin position="27"/>
        <end position="47"/>
    </location>
</feature>